<dbReference type="RefSeq" id="WP_171082145.1">
    <property type="nucleotide sequence ID" value="NZ_JABAIV010000002.1"/>
</dbReference>
<accession>A0A7Y2JZA6</accession>
<dbReference type="EMBL" id="JABAIV010000002">
    <property type="protein sequence ID" value="NNG22504.1"/>
    <property type="molecule type" value="Genomic_DNA"/>
</dbReference>
<evidence type="ECO:0000256" key="3">
    <source>
        <dbReference type="ARBA" id="ARBA00022833"/>
    </source>
</evidence>
<dbReference type="PANTHER" id="PTHR33337:SF40">
    <property type="entry name" value="CENP-V_GFA DOMAIN-CONTAINING PROTEIN-RELATED"/>
    <property type="match status" value="1"/>
</dbReference>
<comment type="caution">
    <text evidence="6">The sequence shown here is derived from an EMBL/GenBank/DDBJ whole genome shotgun (WGS) entry which is preliminary data.</text>
</comment>
<dbReference type="PROSITE" id="PS51891">
    <property type="entry name" value="CENP_V_GFA"/>
    <property type="match status" value="1"/>
</dbReference>
<feature type="domain" description="CENP-V/GFA" evidence="5">
    <location>
        <begin position="4"/>
        <end position="126"/>
    </location>
</feature>
<dbReference type="Gene3D" id="3.90.1590.10">
    <property type="entry name" value="glutathione-dependent formaldehyde- activating enzyme (gfa)"/>
    <property type="match status" value="1"/>
</dbReference>
<keyword evidence="2" id="KW-0479">Metal-binding</keyword>
<organism evidence="6 7">
    <name type="scientific">Telluria aromaticivorans</name>
    <dbReference type="NCBI Taxonomy" id="2725995"/>
    <lineage>
        <taxon>Bacteria</taxon>
        <taxon>Pseudomonadati</taxon>
        <taxon>Pseudomonadota</taxon>
        <taxon>Betaproteobacteria</taxon>
        <taxon>Burkholderiales</taxon>
        <taxon>Oxalobacteraceae</taxon>
        <taxon>Telluria group</taxon>
        <taxon>Telluria</taxon>
    </lineage>
</organism>
<keyword evidence="7" id="KW-1185">Reference proteome</keyword>
<protein>
    <submittedName>
        <fullName evidence="6">GFA family protein</fullName>
    </submittedName>
</protein>
<comment type="similarity">
    <text evidence="1">Belongs to the Gfa family.</text>
</comment>
<gene>
    <name evidence="6" type="ORF">HGB41_05745</name>
</gene>
<dbReference type="PANTHER" id="PTHR33337">
    <property type="entry name" value="GFA DOMAIN-CONTAINING PROTEIN"/>
    <property type="match status" value="1"/>
</dbReference>
<sequence length="131" mass="14459">MITRIASCSCGQLTAQVSGEPVRNSICHCLACQRRTGSPFAQQARFPRENVRFAGTSTEYVRTGDEGTRARFHFCPQCGATVWYEPEAFDGFVGIPVGAFADPAFPAPTVSVYEERMHAWVVPPRDAEHFS</sequence>
<dbReference type="InterPro" id="IPR011057">
    <property type="entry name" value="Mss4-like_sf"/>
</dbReference>
<proteinExistence type="inferred from homology"/>
<dbReference type="GO" id="GO:0016846">
    <property type="term" value="F:carbon-sulfur lyase activity"/>
    <property type="evidence" value="ECO:0007669"/>
    <property type="project" value="InterPro"/>
</dbReference>
<dbReference type="Pfam" id="PF04828">
    <property type="entry name" value="GFA"/>
    <property type="match status" value="1"/>
</dbReference>
<dbReference type="SUPFAM" id="SSF51316">
    <property type="entry name" value="Mss4-like"/>
    <property type="match status" value="1"/>
</dbReference>
<keyword evidence="3" id="KW-0862">Zinc</keyword>
<evidence type="ECO:0000259" key="5">
    <source>
        <dbReference type="PROSITE" id="PS51891"/>
    </source>
</evidence>
<evidence type="ECO:0000256" key="1">
    <source>
        <dbReference type="ARBA" id="ARBA00005495"/>
    </source>
</evidence>
<evidence type="ECO:0000313" key="7">
    <source>
        <dbReference type="Proteomes" id="UP000533905"/>
    </source>
</evidence>
<dbReference type="InterPro" id="IPR006913">
    <property type="entry name" value="CENP-V/GFA"/>
</dbReference>
<evidence type="ECO:0000256" key="4">
    <source>
        <dbReference type="ARBA" id="ARBA00023239"/>
    </source>
</evidence>
<evidence type="ECO:0000313" key="6">
    <source>
        <dbReference type="EMBL" id="NNG22504.1"/>
    </source>
</evidence>
<name>A0A7Y2JZA6_9BURK</name>
<keyword evidence="4" id="KW-0456">Lyase</keyword>
<evidence type="ECO:0000256" key="2">
    <source>
        <dbReference type="ARBA" id="ARBA00022723"/>
    </source>
</evidence>
<reference evidence="6 7" key="1">
    <citation type="submission" date="2020-04" db="EMBL/GenBank/DDBJ databases">
        <title>Massilia sp. nov., a cold adapted bacteria isolated from Arctic soil.</title>
        <authorList>
            <person name="Son J."/>
            <person name="Ka J.-O."/>
        </authorList>
    </citation>
    <scope>NUCLEOTIDE SEQUENCE [LARGE SCALE GENOMIC DNA]</scope>
    <source>
        <strain evidence="6 7">ML15P13</strain>
    </source>
</reference>
<dbReference type="GO" id="GO:0046872">
    <property type="term" value="F:metal ion binding"/>
    <property type="evidence" value="ECO:0007669"/>
    <property type="project" value="UniProtKB-KW"/>
</dbReference>
<dbReference type="AlphaFoldDB" id="A0A7Y2JZA6"/>
<dbReference type="Proteomes" id="UP000533905">
    <property type="component" value="Unassembled WGS sequence"/>
</dbReference>